<dbReference type="OrthoDB" id="428577at2759"/>
<dbReference type="Proteomes" id="UP000799118">
    <property type="component" value="Unassembled WGS sequence"/>
</dbReference>
<dbReference type="SUPFAM" id="SSF54236">
    <property type="entry name" value="Ubiquitin-like"/>
    <property type="match status" value="1"/>
</dbReference>
<dbReference type="PRINTS" id="PR00348">
    <property type="entry name" value="UBIQUITIN"/>
</dbReference>
<evidence type="ECO:0000313" key="3">
    <source>
        <dbReference type="Proteomes" id="UP000799118"/>
    </source>
</evidence>
<dbReference type="FunFam" id="3.10.20.90:FF:000160">
    <property type="entry name" value="Polyubiquitin-C"/>
    <property type="match status" value="1"/>
</dbReference>
<gene>
    <name evidence="2" type="ORF">BT96DRAFT_167132</name>
</gene>
<name>A0A6A4HCW9_9AGAR</name>
<feature type="domain" description="Ubiquitin-like" evidence="1">
    <location>
        <begin position="1"/>
        <end position="76"/>
    </location>
</feature>
<evidence type="ECO:0000313" key="2">
    <source>
        <dbReference type="EMBL" id="KAE9394935.1"/>
    </source>
</evidence>
<dbReference type="InterPro" id="IPR000626">
    <property type="entry name" value="Ubiquitin-like_dom"/>
</dbReference>
<evidence type="ECO:0000259" key="1">
    <source>
        <dbReference type="PROSITE" id="PS50053"/>
    </source>
</evidence>
<dbReference type="InterPro" id="IPR019956">
    <property type="entry name" value="Ubiquitin_dom"/>
</dbReference>
<dbReference type="PANTHER" id="PTHR10666">
    <property type="entry name" value="UBIQUITIN"/>
    <property type="match status" value="1"/>
</dbReference>
<dbReference type="InterPro" id="IPR050158">
    <property type="entry name" value="Ubiquitin_ubiquitin-like"/>
</dbReference>
<dbReference type="SMART" id="SM00213">
    <property type="entry name" value="UBQ"/>
    <property type="match status" value="1"/>
</dbReference>
<organism evidence="2 3">
    <name type="scientific">Gymnopus androsaceus JB14</name>
    <dbReference type="NCBI Taxonomy" id="1447944"/>
    <lineage>
        <taxon>Eukaryota</taxon>
        <taxon>Fungi</taxon>
        <taxon>Dikarya</taxon>
        <taxon>Basidiomycota</taxon>
        <taxon>Agaricomycotina</taxon>
        <taxon>Agaricomycetes</taxon>
        <taxon>Agaricomycetidae</taxon>
        <taxon>Agaricales</taxon>
        <taxon>Marasmiineae</taxon>
        <taxon>Omphalotaceae</taxon>
        <taxon>Gymnopus</taxon>
    </lineage>
</organism>
<reference evidence="2" key="1">
    <citation type="journal article" date="2019" name="Environ. Microbiol.">
        <title>Fungal ecological strategies reflected in gene transcription - a case study of two litter decomposers.</title>
        <authorList>
            <person name="Barbi F."/>
            <person name="Kohler A."/>
            <person name="Barry K."/>
            <person name="Baskaran P."/>
            <person name="Daum C."/>
            <person name="Fauchery L."/>
            <person name="Ihrmark K."/>
            <person name="Kuo A."/>
            <person name="LaButti K."/>
            <person name="Lipzen A."/>
            <person name="Morin E."/>
            <person name="Grigoriev I.V."/>
            <person name="Henrissat B."/>
            <person name="Lindahl B."/>
            <person name="Martin F."/>
        </authorList>
    </citation>
    <scope>NUCLEOTIDE SEQUENCE</scope>
    <source>
        <strain evidence="2">JB14</strain>
    </source>
</reference>
<dbReference type="EMBL" id="ML769540">
    <property type="protein sequence ID" value="KAE9394935.1"/>
    <property type="molecule type" value="Genomic_DNA"/>
</dbReference>
<dbReference type="AlphaFoldDB" id="A0A6A4HCW9"/>
<sequence>MHIIVKTLTGKETIVQVSSSDTIDQVKDKIQGQENIHPDQQSLIWAGKQLDNGRKLSDYNIQHNSTLHLVLRLPRGGAYTTLEMGEWALPPWGRITQKIYEDKYSPVIYDEEAPCRVFIHTVSTAAWEVITGCNMSIDAYHTSTLQGS</sequence>
<keyword evidence="3" id="KW-1185">Reference proteome</keyword>
<proteinExistence type="predicted"/>
<dbReference type="Pfam" id="PF00240">
    <property type="entry name" value="ubiquitin"/>
    <property type="match status" value="1"/>
</dbReference>
<dbReference type="Gene3D" id="3.10.20.90">
    <property type="entry name" value="Phosphatidylinositol 3-kinase Catalytic Subunit, Chain A, domain 1"/>
    <property type="match status" value="1"/>
</dbReference>
<dbReference type="PROSITE" id="PS50053">
    <property type="entry name" value="UBIQUITIN_2"/>
    <property type="match status" value="1"/>
</dbReference>
<protein>
    <submittedName>
        <fullName evidence="2">Ubiquitin-domain-containing protein</fullName>
    </submittedName>
</protein>
<dbReference type="InterPro" id="IPR029071">
    <property type="entry name" value="Ubiquitin-like_domsf"/>
</dbReference>
<accession>A0A6A4HCW9</accession>